<proteinExistence type="inferred from homology"/>
<dbReference type="EMBL" id="WMIE01000002">
    <property type="protein sequence ID" value="MTH77555.1"/>
    <property type="molecule type" value="Genomic_DNA"/>
</dbReference>
<comment type="similarity">
    <text evidence="8 9">Belongs to the TRAP transporter small permease family.</text>
</comment>
<dbReference type="AlphaFoldDB" id="A0A6L6J8R0"/>
<accession>A0A6L6J8R0</accession>
<dbReference type="Pfam" id="PF04290">
    <property type="entry name" value="DctQ"/>
    <property type="match status" value="1"/>
</dbReference>
<dbReference type="GO" id="GO:0015740">
    <property type="term" value="P:C4-dicarboxylate transport"/>
    <property type="evidence" value="ECO:0007669"/>
    <property type="project" value="TreeGrafter"/>
</dbReference>
<feature type="transmembrane region" description="Helical" evidence="9">
    <location>
        <begin position="137"/>
        <end position="156"/>
    </location>
</feature>
<comment type="function">
    <text evidence="9">Part of the tripartite ATP-independent periplasmic (TRAP) transport system.</text>
</comment>
<comment type="subcellular location">
    <subcellularLocation>
        <location evidence="1 9">Cell inner membrane</location>
        <topology evidence="1 9">Multi-pass membrane protein</topology>
    </subcellularLocation>
</comment>
<dbReference type="InterPro" id="IPR007387">
    <property type="entry name" value="TRAP_DctQ"/>
</dbReference>
<dbReference type="OrthoDB" id="8449485at2"/>
<protein>
    <recommendedName>
        <fullName evidence="9">TRAP transporter small permease protein</fullName>
    </recommendedName>
</protein>
<keyword evidence="5 9" id="KW-0812">Transmembrane</keyword>
<keyword evidence="12" id="KW-1185">Reference proteome</keyword>
<evidence type="ECO:0000256" key="7">
    <source>
        <dbReference type="ARBA" id="ARBA00023136"/>
    </source>
</evidence>
<evidence type="ECO:0000256" key="5">
    <source>
        <dbReference type="ARBA" id="ARBA00022692"/>
    </source>
</evidence>
<evidence type="ECO:0000256" key="6">
    <source>
        <dbReference type="ARBA" id="ARBA00022989"/>
    </source>
</evidence>
<dbReference type="GO" id="GO:0022857">
    <property type="term" value="F:transmembrane transporter activity"/>
    <property type="evidence" value="ECO:0007669"/>
    <property type="project" value="UniProtKB-UniRule"/>
</dbReference>
<keyword evidence="6 9" id="KW-1133">Transmembrane helix</keyword>
<name>A0A6L6J8R0_9RHOB</name>
<keyword evidence="3" id="KW-1003">Cell membrane</keyword>
<comment type="caution">
    <text evidence="9">Lacks conserved residue(s) required for the propagation of feature annotation.</text>
</comment>
<keyword evidence="4 9" id="KW-0997">Cell inner membrane</keyword>
<evidence type="ECO:0000256" key="1">
    <source>
        <dbReference type="ARBA" id="ARBA00004429"/>
    </source>
</evidence>
<evidence type="ECO:0000313" key="12">
    <source>
        <dbReference type="Proteomes" id="UP000478183"/>
    </source>
</evidence>
<evidence type="ECO:0000256" key="2">
    <source>
        <dbReference type="ARBA" id="ARBA00022448"/>
    </source>
</evidence>
<evidence type="ECO:0000256" key="3">
    <source>
        <dbReference type="ARBA" id="ARBA00022475"/>
    </source>
</evidence>
<comment type="caution">
    <text evidence="11">The sequence shown here is derived from an EMBL/GenBank/DDBJ whole genome shotgun (WGS) entry which is preliminary data.</text>
</comment>
<keyword evidence="2 9" id="KW-0813">Transport</keyword>
<comment type="subunit">
    <text evidence="9">The complex comprises the extracytoplasmic solute receptor protein and the two transmembrane proteins.</text>
</comment>
<evidence type="ECO:0000313" key="11">
    <source>
        <dbReference type="EMBL" id="MTH77555.1"/>
    </source>
</evidence>
<dbReference type="PANTHER" id="PTHR35011">
    <property type="entry name" value="2,3-DIKETO-L-GULONATE TRAP TRANSPORTER SMALL PERMEASE PROTEIN YIAM"/>
    <property type="match status" value="1"/>
</dbReference>
<gene>
    <name evidence="11" type="ORF">GL286_07435</name>
</gene>
<dbReference type="PANTHER" id="PTHR35011:SF2">
    <property type="entry name" value="2,3-DIKETO-L-GULONATE TRAP TRANSPORTER SMALL PERMEASE PROTEIN YIAM"/>
    <property type="match status" value="1"/>
</dbReference>
<evidence type="ECO:0000256" key="8">
    <source>
        <dbReference type="ARBA" id="ARBA00038436"/>
    </source>
</evidence>
<evidence type="ECO:0000259" key="10">
    <source>
        <dbReference type="Pfam" id="PF04290"/>
    </source>
</evidence>
<reference evidence="11 12" key="1">
    <citation type="submission" date="2019-11" db="EMBL/GenBank/DDBJ databases">
        <authorList>
            <person name="Dong K."/>
        </authorList>
    </citation>
    <scope>NUCLEOTIDE SEQUENCE [LARGE SCALE GENOMIC DNA]</scope>
    <source>
        <strain evidence="11 12">NBRC 111993</strain>
    </source>
</reference>
<feature type="transmembrane region" description="Helical" evidence="9">
    <location>
        <begin position="22"/>
        <end position="44"/>
    </location>
</feature>
<keyword evidence="7 9" id="KW-0472">Membrane</keyword>
<dbReference type="RefSeq" id="WP_155094893.1">
    <property type="nucleotide sequence ID" value="NZ_WMIE01000002.1"/>
</dbReference>
<evidence type="ECO:0000256" key="9">
    <source>
        <dbReference type="RuleBase" id="RU369079"/>
    </source>
</evidence>
<evidence type="ECO:0000256" key="4">
    <source>
        <dbReference type="ARBA" id="ARBA00022519"/>
    </source>
</evidence>
<feature type="domain" description="Tripartite ATP-independent periplasmic transporters DctQ component" evidence="10">
    <location>
        <begin position="34"/>
        <end position="163"/>
    </location>
</feature>
<dbReference type="Proteomes" id="UP000478183">
    <property type="component" value="Unassembled WGS sequence"/>
</dbReference>
<organism evidence="11 12">
    <name type="scientific">Paracoccus aestuariivivens</name>
    <dbReference type="NCBI Taxonomy" id="1820333"/>
    <lineage>
        <taxon>Bacteria</taxon>
        <taxon>Pseudomonadati</taxon>
        <taxon>Pseudomonadota</taxon>
        <taxon>Alphaproteobacteria</taxon>
        <taxon>Rhodobacterales</taxon>
        <taxon>Paracoccaceae</taxon>
        <taxon>Paracoccus</taxon>
    </lineage>
</organism>
<dbReference type="GO" id="GO:0005886">
    <property type="term" value="C:plasma membrane"/>
    <property type="evidence" value="ECO:0007669"/>
    <property type="project" value="UniProtKB-SubCell"/>
</dbReference>
<feature type="transmembrane region" description="Helical" evidence="9">
    <location>
        <begin position="100"/>
        <end position="121"/>
    </location>
</feature>
<sequence length="169" mass="18718">MSDPHTNLPAPVPRVLDVLSRALLTVTTGLMLLIVALLVAQVAARNIWQIGLPRAEEISRLAGVLAVYLTAPVLALRGQHVAVDVFTSAMPRLPRKLCQLLAEVATLAFAALSIWGGWLYLQRAWKFKTPALGLQNIWLFAPVMFAFALLIVITLWRIRELMRDKGTNE</sequence>
<dbReference type="InterPro" id="IPR055348">
    <property type="entry name" value="DctQ"/>
</dbReference>